<dbReference type="Proteomes" id="UP000501802">
    <property type="component" value="Chromosome"/>
</dbReference>
<dbReference type="RefSeq" id="WP_167215048.1">
    <property type="nucleotide sequence ID" value="NZ_CP050063.1"/>
</dbReference>
<dbReference type="KEGG" id="spib:G8759_26320"/>
<accession>A0A6G9AUD8</accession>
<evidence type="ECO:0000259" key="1">
    <source>
        <dbReference type="Pfam" id="PF13590"/>
    </source>
</evidence>
<sequence length="180" mass="20241">MKTLTGLLLLLITLLTGCSSYRITRNQADKTATWSAYRTFAFVDTNRIDPSPREAYQATVEQIKQAVAAELANRGYQQTKDNPDLLVNIGAVVKEKTQTRQTTINEAPLYIGQRRYQWRSQEVPVGTYQEGTVNLHIVDAQRNALIWDVAISSVLNRQQVTPVQIGEAISKVFSKFPGNR</sequence>
<evidence type="ECO:0000313" key="3">
    <source>
        <dbReference type="Proteomes" id="UP000501802"/>
    </source>
</evidence>
<dbReference type="InterPro" id="IPR025411">
    <property type="entry name" value="DUF4136"/>
</dbReference>
<dbReference type="Gene3D" id="3.30.160.670">
    <property type="match status" value="1"/>
</dbReference>
<dbReference type="Pfam" id="PF13590">
    <property type="entry name" value="DUF4136"/>
    <property type="match status" value="1"/>
</dbReference>
<evidence type="ECO:0000313" key="2">
    <source>
        <dbReference type="EMBL" id="QIP15895.1"/>
    </source>
</evidence>
<keyword evidence="3" id="KW-1185">Reference proteome</keyword>
<dbReference type="AlphaFoldDB" id="A0A6G9AUD8"/>
<proteinExistence type="predicted"/>
<gene>
    <name evidence="2" type="ORF">G8759_26320</name>
</gene>
<dbReference type="EMBL" id="CP050063">
    <property type="protein sequence ID" value="QIP15895.1"/>
    <property type="molecule type" value="Genomic_DNA"/>
</dbReference>
<dbReference type="PROSITE" id="PS51257">
    <property type="entry name" value="PROKAR_LIPOPROTEIN"/>
    <property type="match status" value="1"/>
</dbReference>
<reference evidence="2 3" key="1">
    <citation type="submission" date="2020-03" db="EMBL/GenBank/DDBJ databases">
        <authorList>
            <person name="Kim M.K."/>
        </authorList>
    </citation>
    <scope>NUCLEOTIDE SEQUENCE [LARGE SCALE GENOMIC DNA]</scope>
    <source>
        <strain evidence="2 3">BT328</strain>
    </source>
</reference>
<protein>
    <submittedName>
        <fullName evidence="2">DUF4136 domain-containing protein</fullName>
    </submittedName>
</protein>
<organism evidence="2 3">
    <name type="scientific">Spirosoma aureum</name>
    <dbReference type="NCBI Taxonomy" id="2692134"/>
    <lineage>
        <taxon>Bacteria</taxon>
        <taxon>Pseudomonadati</taxon>
        <taxon>Bacteroidota</taxon>
        <taxon>Cytophagia</taxon>
        <taxon>Cytophagales</taxon>
        <taxon>Cytophagaceae</taxon>
        <taxon>Spirosoma</taxon>
    </lineage>
</organism>
<name>A0A6G9AUD8_9BACT</name>
<feature type="domain" description="DUF4136" evidence="1">
    <location>
        <begin position="27"/>
        <end position="178"/>
    </location>
</feature>